<dbReference type="RefSeq" id="WP_248654257.1">
    <property type="nucleotide sequence ID" value="NZ_CP096658.1"/>
</dbReference>
<dbReference type="PROSITE" id="PS51318">
    <property type="entry name" value="TAT"/>
    <property type="match status" value="1"/>
</dbReference>
<feature type="region of interest" description="Disordered" evidence="3">
    <location>
        <begin position="1"/>
        <end position="39"/>
    </location>
</feature>
<keyword evidence="4" id="KW-1133">Transmembrane helix</keyword>
<feature type="transmembrane region" description="Helical" evidence="4">
    <location>
        <begin position="185"/>
        <end position="209"/>
    </location>
</feature>
<keyword evidence="4" id="KW-0812">Transmembrane</keyword>
<dbReference type="Pfam" id="PF00127">
    <property type="entry name" value="Copper-bind"/>
    <property type="match status" value="1"/>
</dbReference>
<feature type="domain" description="Blue (type 1) copper" evidence="5">
    <location>
        <begin position="92"/>
        <end position="166"/>
    </location>
</feature>
<evidence type="ECO:0000256" key="3">
    <source>
        <dbReference type="SAM" id="MobiDB-lite"/>
    </source>
</evidence>
<evidence type="ECO:0000313" key="7">
    <source>
        <dbReference type="Proteomes" id="UP000830434"/>
    </source>
</evidence>
<gene>
    <name evidence="6" type="ORF">M0R88_14755</name>
</gene>
<evidence type="ECO:0000313" key="6">
    <source>
        <dbReference type="EMBL" id="UPV99766.1"/>
    </source>
</evidence>
<dbReference type="InterPro" id="IPR008972">
    <property type="entry name" value="Cupredoxin"/>
</dbReference>
<evidence type="ECO:0000256" key="4">
    <source>
        <dbReference type="SAM" id="Phobius"/>
    </source>
</evidence>
<dbReference type="GO" id="GO:0009055">
    <property type="term" value="F:electron transfer activity"/>
    <property type="evidence" value="ECO:0007669"/>
    <property type="project" value="InterPro"/>
</dbReference>
<dbReference type="InterPro" id="IPR000923">
    <property type="entry name" value="BlueCu_1"/>
</dbReference>
<dbReference type="InterPro" id="IPR006311">
    <property type="entry name" value="TAT_signal"/>
</dbReference>
<evidence type="ECO:0000256" key="2">
    <source>
        <dbReference type="ARBA" id="ARBA00023008"/>
    </source>
</evidence>
<protein>
    <submittedName>
        <fullName evidence="6">Cupredoxin domain-containing protein</fullName>
    </submittedName>
</protein>
<keyword evidence="4" id="KW-0472">Membrane</keyword>
<proteinExistence type="predicted"/>
<dbReference type="KEGG" id="haxz:M0R88_14755"/>
<dbReference type="Proteomes" id="UP000830434">
    <property type="component" value="Chromosome"/>
</dbReference>
<keyword evidence="1" id="KW-0479">Metal-binding</keyword>
<dbReference type="GO" id="GO:0005507">
    <property type="term" value="F:copper ion binding"/>
    <property type="evidence" value="ECO:0007669"/>
    <property type="project" value="InterPro"/>
</dbReference>
<dbReference type="CDD" id="cd00920">
    <property type="entry name" value="Cupredoxin"/>
    <property type="match status" value="1"/>
</dbReference>
<feature type="compositionally biased region" description="Acidic residues" evidence="3">
    <location>
        <begin position="20"/>
        <end position="32"/>
    </location>
</feature>
<dbReference type="Gene3D" id="2.60.40.420">
    <property type="entry name" value="Cupredoxins - blue copper proteins"/>
    <property type="match status" value="1"/>
</dbReference>
<name>A0A8U0IFC3_9EURY</name>
<dbReference type="SUPFAM" id="SSF49503">
    <property type="entry name" value="Cupredoxins"/>
    <property type="match status" value="1"/>
</dbReference>
<organism evidence="6 7">
    <name type="scientific">Halorussus gelatinilyticus</name>
    <dbReference type="NCBI Taxonomy" id="2937524"/>
    <lineage>
        <taxon>Archaea</taxon>
        <taxon>Methanobacteriati</taxon>
        <taxon>Methanobacteriota</taxon>
        <taxon>Stenosarchaea group</taxon>
        <taxon>Halobacteria</taxon>
        <taxon>Halobacteriales</taxon>
        <taxon>Haladaptataceae</taxon>
        <taxon>Halorussus</taxon>
    </lineage>
</organism>
<evidence type="ECO:0000256" key="1">
    <source>
        <dbReference type="ARBA" id="ARBA00022723"/>
    </source>
</evidence>
<keyword evidence="2" id="KW-0186">Copper</keyword>
<dbReference type="EMBL" id="CP096658">
    <property type="protein sequence ID" value="UPV99766.1"/>
    <property type="molecule type" value="Genomic_DNA"/>
</dbReference>
<dbReference type="AlphaFoldDB" id="A0A8U0IFC3"/>
<accession>A0A8U0IFC3</accession>
<keyword evidence="7" id="KW-1185">Reference proteome</keyword>
<sequence>MMGESSTAESERAASAESEIASETEPTSEDEEGVTRRGFVRRAGGAAAAAGTAGIAASDSAAAQETETYRFGGEVTAWHPRWEGAEDNTNPTIELQAGQEYEFWFENIDGAPHNMTIQDAEGNTIVQSELITEEGATASVTFTATPQMAVYICTIHPTTMVGELNVTGQLEGGEGGGGLLTSLPFGALVVLTAIALALLSPLLFALFLFSRGNRGEGETTTRT</sequence>
<evidence type="ECO:0000259" key="5">
    <source>
        <dbReference type="Pfam" id="PF00127"/>
    </source>
</evidence>
<dbReference type="GeneID" id="72191140"/>
<reference evidence="6" key="1">
    <citation type="submission" date="2022-04" db="EMBL/GenBank/DDBJ databases">
        <title>Diverse halophilic archaea isolated from saline environments.</title>
        <authorList>
            <person name="Cui H.-L."/>
        </authorList>
    </citation>
    <scope>NUCLEOTIDE SEQUENCE</scope>
    <source>
        <strain evidence="6">XZYJT40</strain>
    </source>
</reference>